<dbReference type="Proteomes" id="UP000280307">
    <property type="component" value="Unassembled WGS sequence"/>
</dbReference>
<dbReference type="AlphaFoldDB" id="A0A426TSM7"/>
<dbReference type="EMBL" id="RSAS01000807">
    <property type="protein sequence ID" value="RRR67132.1"/>
    <property type="molecule type" value="Genomic_DNA"/>
</dbReference>
<organism evidence="1 2">
    <name type="scientific">Candidatus Viridilinea halotolerans</name>
    <dbReference type="NCBI Taxonomy" id="2491704"/>
    <lineage>
        <taxon>Bacteria</taxon>
        <taxon>Bacillati</taxon>
        <taxon>Chloroflexota</taxon>
        <taxon>Chloroflexia</taxon>
        <taxon>Chloroflexales</taxon>
        <taxon>Chloroflexineae</taxon>
        <taxon>Oscillochloridaceae</taxon>
        <taxon>Candidatus Viridilinea</taxon>
    </lineage>
</organism>
<evidence type="ECO:0000313" key="2">
    <source>
        <dbReference type="Proteomes" id="UP000280307"/>
    </source>
</evidence>
<gene>
    <name evidence="1" type="ORF">EI684_19460</name>
</gene>
<sequence length="231" mass="25937">MEQLQLQAAQLGINTPPEVRNEIHDLEQEIGRLSAAVQAVSPPVNPMNLTNAALVPSLIDTIEHITLRGKKGVVASRKLGGMVRNFIIEAEFTNPDTDESVNWTYGFFFRKRTLNDQGDSENYELFVERKSCQCTLRVSRWINRRSQYDVIGTRRLSTLRSNPGERNLLCLIVIDETAFLIVNGRYIDFPARVAKLPEGGAIGVCEGVRWEEGMDGKTITVNQTSLWSLDS</sequence>
<comment type="caution">
    <text evidence="1">The sequence shown here is derived from an EMBL/GenBank/DDBJ whole genome shotgun (WGS) entry which is preliminary data.</text>
</comment>
<name>A0A426TSM7_9CHLR</name>
<accession>A0A426TSM7</accession>
<evidence type="ECO:0000313" key="1">
    <source>
        <dbReference type="EMBL" id="RRR67132.1"/>
    </source>
</evidence>
<reference evidence="1 2" key="1">
    <citation type="submission" date="2018-12" db="EMBL/GenBank/DDBJ databases">
        <title>Genome Sequence of Candidatus Viridilinea halotolerans isolated from saline sulfide-rich spring.</title>
        <authorList>
            <person name="Grouzdev D.S."/>
            <person name="Burganskaya E.I."/>
            <person name="Krutkina M.S."/>
            <person name="Sukhacheva M.V."/>
            <person name="Gorlenko V.M."/>
        </authorList>
    </citation>
    <scope>NUCLEOTIDE SEQUENCE [LARGE SCALE GENOMIC DNA]</scope>
    <source>
        <strain evidence="1">Chok-6</strain>
    </source>
</reference>
<proteinExistence type="predicted"/>
<protein>
    <submittedName>
        <fullName evidence="1">Uncharacterized protein</fullName>
    </submittedName>
</protein>